<evidence type="ECO:0000256" key="6">
    <source>
        <dbReference type="ARBA" id="ARBA00023136"/>
    </source>
</evidence>
<dbReference type="PANTHER" id="PTHR23501">
    <property type="entry name" value="MAJOR FACILITATOR SUPERFAMILY"/>
    <property type="match status" value="1"/>
</dbReference>
<keyword evidence="6 7" id="KW-0472">Membrane</keyword>
<gene>
    <name evidence="9" type="ORF">VSX56_14295</name>
</gene>
<proteinExistence type="predicted"/>
<dbReference type="Pfam" id="PF07690">
    <property type="entry name" value="MFS_1"/>
    <property type="match status" value="1"/>
</dbReference>
<feature type="transmembrane region" description="Helical" evidence="7">
    <location>
        <begin position="84"/>
        <end position="103"/>
    </location>
</feature>
<comment type="caution">
    <text evidence="9">The sequence shown here is derived from an EMBL/GenBank/DDBJ whole genome shotgun (WGS) entry which is preliminary data.</text>
</comment>
<protein>
    <submittedName>
        <fullName evidence="9">MDR family MFS transporter</fullName>
    </submittedName>
</protein>
<accession>A0ABV1SJ70</accession>
<dbReference type="NCBIfam" id="TIGR00711">
    <property type="entry name" value="efflux_EmrB"/>
    <property type="match status" value="1"/>
</dbReference>
<dbReference type="Gene3D" id="1.20.1720.10">
    <property type="entry name" value="Multidrug resistance protein D"/>
    <property type="match status" value="1"/>
</dbReference>
<evidence type="ECO:0000256" key="5">
    <source>
        <dbReference type="ARBA" id="ARBA00022989"/>
    </source>
</evidence>
<feature type="transmembrane region" description="Helical" evidence="7">
    <location>
        <begin position="265"/>
        <end position="296"/>
    </location>
</feature>
<evidence type="ECO:0000313" key="10">
    <source>
        <dbReference type="Proteomes" id="UP001438953"/>
    </source>
</evidence>
<organism evidence="9 10">
    <name type="scientific">Thioclava kandeliae</name>
    <dbReference type="NCBI Taxonomy" id="3070818"/>
    <lineage>
        <taxon>Bacteria</taxon>
        <taxon>Pseudomonadati</taxon>
        <taxon>Pseudomonadota</taxon>
        <taxon>Alphaproteobacteria</taxon>
        <taxon>Rhodobacterales</taxon>
        <taxon>Paracoccaceae</taxon>
        <taxon>Thioclava</taxon>
    </lineage>
</organism>
<keyword evidence="5 7" id="KW-1133">Transmembrane helix</keyword>
<evidence type="ECO:0000256" key="1">
    <source>
        <dbReference type="ARBA" id="ARBA00004651"/>
    </source>
</evidence>
<feature type="transmembrane region" description="Helical" evidence="7">
    <location>
        <begin position="53"/>
        <end position="72"/>
    </location>
</feature>
<feature type="transmembrane region" description="Helical" evidence="7">
    <location>
        <begin position="338"/>
        <end position="360"/>
    </location>
</feature>
<evidence type="ECO:0000256" key="4">
    <source>
        <dbReference type="ARBA" id="ARBA00022692"/>
    </source>
</evidence>
<evidence type="ECO:0000256" key="2">
    <source>
        <dbReference type="ARBA" id="ARBA00022448"/>
    </source>
</evidence>
<reference evidence="9 10" key="2">
    <citation type="submission" date="2024-06" db="EMBL/GenBank/DDBJ databases">
        <title>Thioclava kandeliae sp. nov. from a rhizosphere soil sample of Kandelia candel in a mangrove.</title>
        <authorList>
            <person name="Mu T."/>
        </authorList>
    </citation>
    <scope>NUCLEOTIDE SEQUENCE [LARGE SCALE GENOMIC DNA]</scope>
    <source>
        <strain evidence="9 10">CPCC 100088</strain>
    </source>
</reference>
<feature type="transmembrane region" description="Helical" evidence="7">
    <location>
        <begin position="172"/>
        <end position="191"/>
    </location>
</feature>
<evidence type="ECO:0000259" key="8">
    <source>
        <dbReference type="PROSITE" id="PS50850"/>
    </source>
</evidence>
<keyword evidence="2" id="KW-0813">Transport</keyword>
<sequence>MTDTLLPPARGLPPHLRRLFAGLILSMILASLDQSIVNTALPRMAGDLGGLAHLSWVVTAFMLASTSATPIFGKLSDMFGRRAFLIGAISLFLVMSMLCGLAQSMPQLIAFRFLQGVGAGGIMTLTQTVISDVVTPRERVRYQGFFSAAFAFSSLAGPLLGGGLTTALSWRWVFYINLPIGLLALALLWRALPPPPPRKPHRIDYEGAALLVTGASSLLLLFSLGGSLFAWGSVASFALGGLGLLAIALFLWVETRAREPVITLPLFRIGAFSTGVLTMACMGFAMMSAMVFLPLYFQLVLGLNPAQAGAMMLPQILAMVLTSIFGGRLSARLGRPKVFMVTGVGLEALGLGTLAVLATYAAPVPAFWGALAMLGFGMGIAMPNATAIVQNAVPKASIGSATATMSFLRSLGGASGVAVSGGVMAQGLSQGLRHLGGDVDIGAIVNGGMEAVAQLPAAMRPEIEAAFRHAITGSFEIGGAVMSVAFIVALTLRNTGFAPADMPHEGRKPATDRNV</sequence>
<dbReference type="InterPro" id="IPR004638">
    <property type="entry name" value="EmrB-like"/>
</dbReference>
<dbReference type="Gene3D" id="1.20.1250.20">
    <property type="entry name" value="MFS general substrate transporter like domains"/>
    <property type="match status" value="1"/>
</dbReference>
<dbReference type="InterPro" id="IPR020846">
    <property type="entry name" value="MFS_dom"/>
</dbReference>
<dbReference type="SUPFAM" id="SSF103473">
    <property type="entry name" value="MFS general substrate transporter"/>
    <property type="match status" value="1"/>
</dbReference>
<dbReference type="CDD" id="cd17502">
    <property type="entry name" value="MFS_Azr1_MDR_like"/>
    <property type="match status" value="1"/>
</dbReference>
<keyword evidence="3" id="KW-1003">Cell membrane</keyword>
<dbReference type="EMBL" id="JAYWLC010000013">
    <property type="protein sequence ID" value="MER5172945.1"/>
    <property type="molecule type" value="Genomic_DNA"/>
</dbReference>
<feature type="transmembrane region" description="Helical" evidence="7">
    <location>
        <begin position="109"/>
        <end position="130"/>
    </location>
</feature>
<feature type="transmembrane region" description="Helical" evidence="7">
    <location>
        <begin position="308"/>
        <end position="326"/>
    </location>
</feature>
<feature type="domain" description="Major facilitator superfamily (MFS) profile" evidence="8">
    <location>
        <begin position="19"/>
        <end position="497"/>
    </location>
</feature>
<dbReference type="PROSITE" id="PS50850">
    <property type="entry name" value="MFS"/>
    <property type="match status" value="1"/>
</dbReference>
<dbReference type="RefSeq" id="WP_350938065.1">
    <property type="nucleotide sequence ID" value="NZ_JAYWLC010000013.1"/>
</dbReference>
<evidence type="ECO:0000256" key="3">
    <source>
        <dbReference type="ARBA" id="ARBA00022475"/>
    </source>
</evidence>
<name>A0ABV1SJ70_9RHOB</name>
<feature type="transmembrane region" description="Helical" evidence="7">
    <location>
        <begin position="142"/>
        <end position="160"/>
    </location>
</feature>
<dbReference type="InterPro" id="IPR011701">
    <property type="entry name" value="MFS"/>
</dbReference>
<feature type="transmembrane region" description="Helical" evidence="7">
    <location>
        <begin position="20"/>
        <end position="41"/>
    </location>
</feature>
<keyword evidence="10" id="KW-1185">Reference proteome</keyword>
<reference evidence="9 10" key="1">
    <citation type="submission" date="2024-01" db="EMBL/GenBank/DDBJ databases">
        <authorList>
            <person name="Deng Y."/>
            <person name="Su J."/>
        </authorList>
    </citation>
    <scope>NUCLEOTIDE SEQUENCE [LARGE SCALE GENOMIC DNA]</scope>
    <source>
        <strain evidence="9 10">CPCC 100088</strain>
    </source>
</reference>
<comment type="subcellular location">
    <subcellularLocation>
        <location evidence="1">Cell membrane</location>
        <topology evidence="1">Multi-pass membrane protein</topology>
    </subcellularLocation>
</comment>
<feature type="transmembrane region" description="Helical" evidence="7">
    <location>
        <begin position="203"/>
        <end position="222"/>
    </location>
</feature>
<dbReference type="Proteomes" id="UP001438953">
    <property type="component" value="Unassembled WGS sequence"/>
</dbReference>
<feature type="transmembrane region" description="Helical" evidence="7">
    <location>
        <begin position="228"/>
        <end position="253"/>
    </location>
</feature>
<dbReference type="PANTHER" id="PTHR23501:SF197">
    <property type="entry name" value="COMD"/>
    <property type="match status" value="1"/>
</dbReference>
<dbReference type="PRINTS" id="PR01036">
    <property type="entry name" value="TCRTETB"/>
</dbReference>
<evidence type="ECO:0000313" key="9">
    <source>
        <dbReference type="EMBL" id="MER5172945.1"/>
    </source>
</evidence>
<evidence type="ECO:0000256" key="7">
    <source>
        <dbReference type="SAM" id="Phobius"/>
    </source>
</evidence>
<keyword evidence="4 7" id="KW-0812">Transmembrane</keyword>
<dbReference type="InterPro" id="IPR036259">
    <property type="entry name" value="MFS_trans_sf"/>
</dbReference>
<feature type="transmembrane region" description="Helical" evidence="7">
    <location>
        <begin position="366"/>
        <end position="389"/>
    </location>
</feature>